<proteinExistence type="predicted"/>
<dbReference type="EMBL" id="AB897757">
    <property type="protein sequence ID" value="BAQ02800.1"/>
    <property type="molecule type" value="Genomic_DNA"/>
</dbReference>
<keyword evidence="2" id="KW-1185">Reference proteome</keyword>
<name>A0A0A8J9W8_BPK64</name>
<evidence type="ECO:0008006" key="3">
    <source>
        <dbReference type="Google" id="ProtNLM"/>
    </source>
</evidence>
<dbReference type="Pfam" id="PF13455">
    <property type="entry name" value="MUG113"/>
    <property type="match status" value="1"/>
</dbReference>
<dbReference type="KEGG" id="vg:80645183"/>
<dbReference type="OrthoDB" id="24132at10239"/>
<organism evidence="1 2">
    <name type="scientific">Klebsiella phage K64-1</name>
    <name type="common">Bacteriophage K64-1</name>
    <dbReference type="NCBI Taxonomy" id="1439894"/>
    <lineage>
        <taxon>Viruses</taxon>
        <taxon>Duplodnaviria</taxon>
        <taxon>Heunggongvirae</taxon>
        <taxon>Uroviricota</taxon>
        <taxon>Caudoviricetes</taxon>
        <taxon>Alcyoneusvirus</taxon>
        <taxon>Alcyoneusvirus K641</taxon>
    </lineage>
</organism>
<dbReference type="GeneID" id="80645183"/>
<sequence length="343" mass="40160">MIISLPDDIILVHVNYNSRTPWEYFNDLSKRLSKFNIKFNGFIIEEKWLGNNTLTSITHDNITYNNYRINKLYRYLRNIESKKFRKPSLNKLTPEILIQNVENECIKRGGTLEFLGFDEYNKTKTYLKLKCNDNTKHSEAYEWNTTTYDSFFSNNIGCLKCSGTHKYSINELNENLKIKSKETGIKFELIDEKNFNGVFSKVILTCKCNYTWSMTYDNFMRDKGCPLCNSVSYKNGYKSSDFSSGIYILEVSDDYNNIVGYKFGITKNIKHRMGSYKNKCKYKLNVVYHKVYENCNDAFNIEKEIKRTIKARHLTKELFGDGWTETVSPASLNEIMTIIKKGS</sequence>
<reference evidence="1 2" key="1">
    <citation type="journal article" date="2014" name="Antimicrob. Agents Chemother.">
        <title>Identification of capsular types in carbapenem-resistant Klebsiella pneumoniae strains by wzc sequencing and implications in capsule depolymerase treatment.</title>
        <authorList>
            <person name="Pan Y.-J."/>
            <person name="Lin T.-L."/>
            <person name="Lin Y.-T."/>
            <person name="Su P.-A."/>
            <person name="Chen C.-T."/>
            <person name="Hsieh P.-F."/>
            <person name="Hsu C.-R."/>
            <person name="Chen C.-C."/>
            <person name="Hsieh Y.-C."/>
            <person name="Wang J.-T."/>
        </authorList>
    </citation>
    <scope>NUCLEOTIDE SEQUENCE [LARGE SCALE GENOMIC DNA]</scope>
</reference>
<dbReference type="Proteomes" id="UP000202478">
    <property type="component" value="Segment"/>
</dbReference>
<evidence type="ECO:0000313" key="1">
    <source>
        <dbReference type="EMBL" id="BAQ02800.1"/>
    </source>
</evidence>
<protein>
    <recommendedName>
        <fullName evidence="3">GIY-YIG domain-containing protein</fullName>
    </recommendedName>
</protein>
<accession>A0A0A8J9W8</accession>
<organismHost>
    <name type="scientific">Klebsiella</name>
    <dbReference type="NCBI Taxonomy" id="570"/>
</organismHost>
<evidence type="ECO:0000313" key="2">
    <source>
        <dbReference type="Proteomes" id="UP000202478"/>
    </source>
</evidence>
<dbReference type="RefSeq" id="YP_010842998.1">
    <property type="nucleotide sequence ID" value="NC_027399.1"/>
</dbReference>